<evidence type="ECO:0000256" key="2">
    <source>
        <dbReference type="ARBA" id="ARBA00008774"/>
    </source>
</evidence>
<evidence type="ECO:0000256" key="5">
    <source>
        <dbReference type="PROSITE-ProRule" id="PRU00267"/>
    </source>
</evidence>
<evidence type="ECO:0000313" key="7">
    <source>
        <dbReference type="EMBL" id="PHT55155.1"/>
    </source>
</evidence>
<evidence type="ECO:0000259" key="6">
    <source>
        <dbReference type="PROSITE" id="PS50118"/>
    </source>
</evidence>
<dbReference type="GO" id="GO:0030527">
    <property type="term" value="F:structural constituent of chromatin"/>
    <property type="evidence" value="ECO:0007669"/>
    <property type="project" value="UniProtKB-ARBA"/>
</dbReference>
<gene>
    <name evidence="7" type="ORF">CQW23_03641</name>
</gene>
<protein>
    <submittedName>
        <fullName evidence="7">High mobility group B protein 3</fullName>
    </submittedName>
</protein>
<keyword evidence="8" id="KW-1185">Reference proteome</keyword>
<dbReference type="InterPro" id="IPR031061">
    <property type="entry name" value="HMGB_plant"/>
</dbReference>
<evidence type="ECO:0000256" key="3">
    <source>
        <dbReference type="ARBA" id="ARBA00023125"/>
    </source>
</evidence>
<sequence length="112" mass="12927">MEEFWKQFKEEHPFNKSLAAVSIACGDKWNQMSDVEKASYVKEGKKRMAVIEKSWMLISNEQLLDLSQRGILTVNVRGKQFEHGGSLFLLHEQTAHLLKLPEQLPPQLVFSQ</sequence>
<dbReference type="GO" id="GO:0003682">
    <property type="term" value="F:chromatin binding"/>
    <property type="evidence" value="ECO:0007669"/>
    <property type="project" value="UniProtKB-ARBA"/>
</dbReference>
<keyword evidence="3 5" id="KW-0238">DNA-binding</keyword>
<feature type="DNA-binding region" description="HMG box" evidence="5">
    <location>
        <begin position="1"/>
        <end position="59"/>
    </location>
</feature>
<organism evidence="7 8">
    <name type="scientific">Capsicum baccatum</name>
    <name type="common">Peruvian pepper</name>
    <dbReference type="NCBI Taxonomy" id="33114"/>
    <lineage>
        <taxon>Eukaryota</taxon>
        <taxon>Viridiplantae</taxon>
        <taxon>Streptophyta</taxon>
        <taxon>Embryophyta</taxon>
        <taxon>Tracheophyta</taxon>
        <taxon>Spermatophyta</taxon>
        <taxon>Magnoliopsida</taxon>
        <taxon>eudicotyledons</taxon>
        <taxon>Gunneridae</taxon>
        <taxon>Pentapetalae</taxon>
        <taxon>asterids</taxon>
        <taxon>lamiids</taxon>
        <taxon>Solanales</taxon>
        <taxon>Solanaceae</taxon>
        <taxon>Solanoideae</taxon>
        <taxon>Capsiceae</taxon>
        <taxon>Capsicum</taxon>
    </lineage>
</organism>
<evidence type="ECO:0000313" key="8">
    <source>
        <dbReference type="Proteomes" id="UP000224567"/>
    </source>
</evidence>
<accession>A0A2G2XCE4</accession>
<dbReference type="PANTHER" id="PTHR46261:SF35">
    <property type="entry name" value="HIGH MOBILITY GROUP B PROTEIN 4-RELATED"/>
    <property type="match status" value="1"/>
</dbReference>
<reference evidence="7 8" key="1">
    <citation type="journal article" date="2017" name="Genome Biol.">
        <title>New reference genome sequences of hot pepper reveal the massive evolution of plant disease-resistance genes by retroduplication.</title>
        <authorList>
            <person name="Kim S."/>
            <person name="Park J."/>
            <person name="Yeom S.I."/>
            <person name="Kim Y.M."/>
            <person name="Seo E."/>
            <person name="Kim K.T."/>
            <person name="Kim M.S."/>
            <person name="Lee J.M."/>
            <person name="Cheong K."/>
            <person name="Shin H.S."/>
            <person name="Kim S.B."/>
            <person name="Han K."/>
            <person name="Lee J."/>
            <person name="Park M."/>
            <person name="Lee H.A."/>
            <person name="Lee H.Y."/>
            <person name="Lee Y."/>
            <person name="Oh S."/>
            <person name="Lee J.H."/>
            <person name="Choi E."/>
            <person name="Choi E."/>
            <person name="Lee S.E."/>
            <person name="Jeon J."/>
            <person name="Kim H."/>
            <person name="Choi G."/>
            <person name="Song H."/>
            <person name="Lee J."/>
            <person name="Lee S.C."/>
            <person name="Kwon J.K."/>
            <person name="Lee H.Y."/>
            <person name="Koo N."/>
            <person name="Hong Y."/>
            <person name="Kim R.W."/>
            <person name="Kang W.H."/>
            <person name="Huh J.H."/>
            <person name="Kang B.C."/>
            <person name="Yang T.J."/>
            <person name="Lee Y.H."/>
            <person name="Bennetzen J.L."/>
            <person name="Choi D."/>
        </authorList>
    </citation>
    <scope>NUCLEOTIDE SEQUENCE [LARGE SCALE GENOMIC DNA]</scope>
    <source>
        <strain evidence="8">cv. PBC81</strain>
        <tissue evidence="7">Leaf</tissue>
    </source>
</reference>
<comment type="subcellular location">
    <subcellularLocation>
        <location evidence="1">Nucleus</location>
    </subcellularLocation>
</comment>
<dbReference type="InterPro" id="IPR009071">
    <property type="entry name" value="HMG_box_dom"/>
</dbReference>
<evidence type="ECO:0000256" key="4">
    <source>
        <dbReference type="ARBA" id="ARBA00023242"/>
    </source>
</evidence>
<dbReference type="GO" id="GO:0006325">
    <property type="term" value="P:chromatin organization"/>
    <property type="evidence" value="ECO:0007669"/>
    <property type="project" value="UniProtKB-ARBA"/>
</dbReference>
<dbReference type="EMBL" id="MLFT02000002">
    <property type="protein sequence ID" value="PHT55155.1"/>
    <property type="molecule type" value="Genomic_DNA"/>
</dbReference>
<comment type="caution">
    <text evidence="7">The sequence shown here is derived from an EMBL/GenBank/DDBJ whole genome shotgun (WGS) entry which is preliminary data.</text>
</comment>
<dbReference type="Gene3D" id="1.10.30.10">
    <property type="entry name" value="High mobility group box domain"/>
    <property type="match status" value="1"/>
</dbReference>
<dbReference type="SUPFAM" id="SSF47095">
    <property type="entry name" value="HMG-box"/>
    <property type="match status" value="1"/>
</dbReference>
<feature type="domain" description="HMG box" evidence="6">
    <location>
        <begin position="1"/>
        <end position="59"/>
    </location>
</feature>
<evidence type="ECO:0000256" key="1">
    <source>
        <dbReference type="ARBA" id="ARBA00004123"/>
    </source>
</evidence>
<proteinExistence type="inferred from homology"/>
<keyword evidence="4 5" id="KW-0539">Nucleus</keyword>
<dbReference type="STRING" id="33114.A0A2G2XCE4"/>
<reference evidence="8" key="2">
    <citation type="journal article" date="2017" name="J. Anim. Genet.">
        <title>Multiple reference genome sequences of hot pepper reveal the massive evolution of plant disease resistance genes by retroduplication.</title>
        <authorList>
            <person name="Kim S."/>
            <person name="Park J."/>
            <person name="Yeom S.-I."/>
            <person name="Kim Y.-M."/>
            <person name="Seo E."/>
            <person name="Kim K.-T."/>
            <person name="Kim M.-S."/>
            <person name="Lee J.M."/>
            <person name="Cheong K."/>
            <person name="Shin H.-S."/>
            <person name="Kim S.-B."/>
            <person name="Han K."/>
            <person name="Lee J."/>
            <person name="Park M."/>
            <person name="Lee H.-A."/>
            <person name="Lee H.-Y."/>
            <person name="Lee Y."/>
            <person name="Oh S."/>
            <person name="Lee J.H."/>
            <person name="Choi E."/>
            <person name="Choi E."/>
            <person name="Lee S.E."/>
            <person name="Jeon J."/>
            <person name="Kim H."/>
            <person name="Choi G."/>
            <person name="Song H."/>
            <person name="Lee J."/>
            <person name="Lee S.-C."/>
            <person name="Kwon J.-K."/>
            <person name="Lee H.-Y."/>
            <person name="Koo N."/>
            <person name="Hong Y."/>
            <person name="Kim R.W."/>
            <person name="Kang W.-H."/>
            <person name="Huh J.H."/>
            <person name="Kang B.-C."/>
            <person name="Yang T.-J."/>
            <person name="Lee Y.-H."/>
            <person name="Bennetzen J.L."/>
            <person name="Choi D."/>
        </authorList>
    </citation>
    <scope>NUCLEOTIDE SEQUENCE [LARGE SCALE GENOMIC DNA]</scope>
    <source>
        <strain evidence="8">cv. PBC81</strain>
    </source>
</reference>
<dbReference type="InterPro" id="IPR036910">
    <property type="entry name" value="HMG_box_dom_sf"/>
</dbReference>
<comment type="similarity">
    <text evidence="2">Belongs to the HMGB family.</text>
</comment>
<dbReference type="AlphaFoldDB" id="A0A2G2XCE4"/>
<dbReference type="GO" id="GO:0005634">
    <property type="term" value="C:nucleus"/>
    <property type="evidence" value="ECO:0007669"/>
    <property type="project" value="UniProtKB-SubCell"/>
</dbReference>
<dbReference type="Proteomes" id="UP000224567">
    <property type="component" value="Unassembled WGS sequence"/>
</dbReference>
<dbReference type="PROSITE" id="PS50118">
    <property type="entry name" value="HMG_BOX_2"/>
    <property type="match status" value="1"/>
</dbReference>
<dbReference type="GO" id="GO:0003677">
    <property type="term" value="F:DNA binding"/>
    <property type="evidence" value="ECO:0007669"/>
    <property type="project" value="UniProtKB-UniRule"/>
</dbReference>
<dbReference type="PANTHER" id="PTHR46261">
    <property type="entry name" value="HIGH MOBILITY GROUP B PROTEIN 4-RELATED"/>
    <property type="match status" value="1"/>
</dbReference>
<dbReference type="Pfam" id="PF00505">
    <property type="entry name" value="HMG_box"/>
    <property type="match status" value="1"/>
</dbReference>
<dbReference type="GO" id="GO:0000785">
    <property type="term" value="C:chromatin"/>
    <property type="evidence" value="ECO:0007669"/>
    <property type="project" value="UniProtKB-ARBA"/>
</dbReference>
<name>A0A2G2XCE4_CAPBA</name>